<protein>
    <submittedName>
        <fullName evidence="1">Uncharacterized protein</fullName>
    </submittedName>
</protein>
<reference evidence="1 2" key="1">
    <citation type="submission" date="2020-10" db="EMBL/GenBank/DDBJ databases">
        <title>The Coptis chinensis genome and diversification of protoberbering-type alkaloids.</title>
        <authorList>
            <person name="Wang B."/>
            <person name="Shu S."/>
            <person name="Song C."/>
            <person name="Liu Y."/>
        </authorList>
    </citation>
    <scope>NUCLEOTIDE SEQUENCE [LARGE SCALE GENOMIC DNA]</scope>
    <source>
        <strain evidence="1">HL-2020</strain>
        <tissue evidence="1">Leaf</tissue>
    </source>
</reference>
<evidence type="ECO:0000313" key="1">
    <source>
        <dbReference type="EMBL" id="KAF9606245.1"/>
    </source>
</evidence>
<keyword evidence="2" id="KW-1185">Reference proteome</keyword>
<name>A0A835HSP7_9MAGN</name>
<dbReference type="EMBL" id="JADFTS010000005">
    <property type="protein sequence ID" value="KAF9606245.1"/>
    <property type="molecule type" value="Genomic_DNA"/>
</dbReference>
<comment type="caution">
    <text evidence="1">The sequence shown here is derived from an EMBL/GenBank/DDBJ whole genome shotgun (WGS) entry which is preliminary data.</text>
</comment>
<dbReference type="Proteomes" id="UP000631114">
    <property type="component" value="Unassembled WGS sequence"/>
</dbReference>
<accession>A0A835HSP7</accession>
<sequence>MYALIEVNSTLCCLSTKEKAGKKTKINPSGKINPKKNRVITKERARERRFKRSQILRNKRLGISPNQFHSYQLNDVNINDDDYLSQISGTDSEDDDVNDLNPKVPRICDLEVSHT</sequence>
<proteinExistence type="predicted"/>
<gene>
    <name evidence="1" type="ORF">IFM89_024066</name>
</gene>
<dbReference type="AlphaFoldDB" id="A0A835HSP7"/>
<evidence type="ECO:0000313" key="2">
    <source>
        <dbReference type="Proteomes" id="UP000631114"/>
    </source>
</evidence>
<organism evidence="1 2">
    <name type="scientific">Coptis chinensis</name>
    <dbReference type="NCBI Taxonomy" id="261450"/>
    <lineage>
        <taxon>Eukaryota</taxon>
        <taxon>Viridiplantae</taxon>
        <taxon>Streptophyta</taxon>
        <taxon>Embryophyta</taxon>
        <taxon>Tracheophyta</taxon>
        <taxon>Spermatophyta</taxon>
        <taxon>Magnoliopsida</taxon>
        <taxon>Ranunculales</taxon>
        <taxon>Ranunculaceae</taxon>
        <taxon>Coptidoideae</taxon>
        <taxon>Coptis</taxon>
    </lineage>
</organism>
<feature type="non-terminal residue" evidence="1">
    <location>
        <position position="115"/>
    </location>
</feature>